<dbReference type="PANTHER" id="PTHR13007:SF19">
    <property type="entry name" value="PRE-MRNA-SPLICING FACTOR 18"/>
    <property type="match status" value="1"/>
</dbReference>
<evidence type="ECO:0000256" key="4">
    <source>
        <dbReference type="ARBA" id="ARBA00022664"/>
    </source>
</evidence>
<evidence type="ECO:0000256" key="7">
    <source>
        <dbReference type="ARBA" id="ARBA00023242"/>
    </source>
</evidence>
<dbReference type="GO" id="GO:0071021">
    <property type="term" value="C:U2-type post-spliceosomal complex"/>
    <property type="evidence" value="ECO:0007669"/>
    <property type="project" value="TreeGrafter"/>
</dbReference>
<gene>
    <name evidence="10" type="ORF">PGUG_02090</name>
</gene>
<organism evidence="10 11">
    <name type="scientific">Meyerozyma guilliermondii (strain ATCC 6260 / CBS 566 / DSM 6381 / JCM 1539 / NBRC 10279 / NRRL Y-324)</name>
    <name type="common">Yeast</name>
    <name type="synonym">Candida guilliermondii</name>
    <dbReference type="NCBI Taxonomy" id="294746"/>
    <lineage>
        <taxon>Eukaryota</taxon>
        <taxon>Fungi</taxon>
        <taxon>Dikarya</taxon>
        <taxon>Ascomycota</taxon>
        <taxon>Saccharomycotina</taxon>
        <taxon>Pichiomycetes</taxon>
        <taxon>Debaryomycetaceae</taxon>
        <taxon>Meyerozyma</taxon>
    </lineage>
</organism>
<dbReference type="HOGENOM" id="CLU_081028_0_0_1"/>
<comment type="subcellular location">
    <subcellularLocation>
        <location evidence="1">Nucleus</location>
    </subcellularLocation>
</comment>
<dbReference type="InterPro" id="IPR004098">
    <property type="entry name" value="Prp18"/>
</dbReference>
<dbReference type="OMA" id="RRWIISI"/>
<dbReference type="InParanoid" id="A5DFN9"/>
<dbReference type="OrthoDB" id="10261918at2759"/>
<dbReference type="EMBL" id="CH408156">
    <property type="protein sequence ID" value="EDK37992.2"/>
    <property type="molecule type" value="Genomic_DNA"/>
</dbReference>
<dbReference type="AlphaFoldDB" id="A5DFN9"/>
<evidence type="ECO:0000313" key="11">
    <source>
        <dbReference type="Proteomes" id="UP000001997"/>
    </source>
</evidence>
<dbReference type="Pfam" id="PF02840">
    <property type="entry name" value="Prp18"/>
    <property type="match status" value="1"/>
</dbReference>
<name>A5DFN9_PICGU</name>
<proteinExistence type="inferred from homology"/>
<evidence type="ECO:0000256" key="6">
    <source>
        <dbReference type="ARBA" id="ARBA00023187"/>
    </source>
</evidence>
<dbReference type="eggNOG" id="KOG2808">
    <property type="taxonomic scope" value="Eukaryota"/>
</dbReference>
<dbReference type="STRING" id="294746.A5DFN9"/>
<reference evidence="10 11" key="1">
    <citation type="journal article" date="2009" name="Nature">
        <title>Evolution of pathogenicity and sexual reproduction in eight Candida genomes.</title>
        <authorList>
            <person name="Butler G."/>
            <person name="Rasmussen M.D."/>
            <person name="Lin M.F."/>
            <person name="Santos M.A."/>
            <person name="Sakthikumar S."/>
            <person name="Munro C.A."/>
            <person name="Rheinbay E."/>
            <person name="Grabherr M."/>
            <person name="Forche A."/>
            <person name="Reedy J.L."/>
            <person name="Agrafioti I."/>
            <person name="Arnaud M.B."/>
            <person name="Bates S."/>
            <person name="Brown A.J."/>
            <person name="Brunke S."/>
            <person name="Costanzo M.C."/>
            <person name="Fitzpatrick D.A."/>
            <person name="de Groot P.W."/>
            <person name="Harris D."/>
            <person name="Hoyer L.L."/>
            <person name="Hube B."/>
            <person name="Klis F.M."/>
            <person name="Kodira C."/>
            <person name="Lennard N."/>
            <person name="Logue M.E."/>
            <person name="Martin R."/>
            <person name="Neiman A.M."/>
            <person name="Nikolaou E."/>
            <person name="Quail M.A."/>
            <person name="Quinn J."/>
            <person name="Santos M.C."/>
            <person name="Schmitzberger F.F."/>
            <person name="Sherlock G."/>
            <person name="Shah P."/>
            <person name="Silverstein K.A."/>
            <person name="Skrzypek M.S."/>
            <person name="Soll D."/>
            <person name="Staggs R."/>
            <person name="Stansfield I."/>
            <person name="Stumpf M.P."/>
            <person name="Sudbery P.E."/>
            <person name="Srikantha T."/>
            <person name="Zeng Q."/>
            <person name="Berman J."/>
            <person name="Berriman M."/>
            <person name="Heitman J."/>
            <person name="Gow N.A."/>
            <person name="Lorenz M.C."/>
            <person name="Birren B.W."/>
            <person name="Kellis M."/>
            <person name="Cuomo C.A."/>
        </authorList>
    </citation>
    <scope>NUCLEOTIDE SEQUENCE [LARGE SCALE GENOMIC DNA]</scope>
    <source>
        <strain evidence="11">ATCC 6260 / CBS 566 / DSM 6381 / JCM 1539 / NBRC 10279 / NRRL Y-324</strain>
    </source>
</reference>
<keyword evidence="7" id="KW-0539">Nucleus</keyword>
<protein>
    <recommendedName>
        <fullName evidence="3">Pre-mRNA-splicing factor 18</fullName>
    </recommendedName>
</protein>
<evidence type="ECO:0000256" key="2">
    <source>
        <dbReference type="ARBA" id="ARBA00008137"/>
    </source>
</evidence>
<feature type="region of interest" description="Disordered" evidence="8">
    <location>
        <begin position="1"/>
        <end position="78"/>
    </location>
</feature>
<dbReference type="FunCoup" id="A5DFN9">
    <property type="interactions" value="547"/>
</dbReference>
<feature type="domain" description="Prp18" evidence="9">
    <location>
        <begin position="123"/>
        <end position="248"/>
    </location>
</feature>
<evidence type="ECO:0000256" key="5">
    <source>
        <dbReference type="ARBA" id="ARBA00022728"/>
    </source>
</evidence>
<dbReference type="GeneID" id="5127949"/>
<keyword evidence="6" id="KW-0508">mRNA splicing</keyword>
<dbReference type="Proteomes" id="UP000001997">
    <property type="component" value="Unassembled WGS sequence"/>
</dbReference>
<dbReference type="SUPFAM" id="SSF47938">
    <property type="entry name" value="Functional domain of the splicing factor Prp18"/>
    <property type="match status" value="1"/>
</dbReference>
<evidence type="ECO:0000259" key="9">
    <source>
        <dbReference type="Pfam" id="PF02840"/>
    </source>
</evidence>
<evidence type="ECO:0000256" key="3">
    <source>
        <dbReference type="ARBA" id="ARBA00018242"/>
    </source>
</evidence>
<keyword evidence="11" id="KW-1185">Reference proteome</keyword>
<comment type="similarity">
    <text evidence="2">Belongs to the PRP18 family.</text>
</comment>
<dbReference type="PANTHER" id="PTHR13007">
    <property type="entry name" value="PRE-MRNA SPLICING FACTOR-RELATED"/>
    <property type="match status" value="1"/>
</dbReference>
<dbReference type="RefSeq" id="XP_001486419.2">
    <property type="nucleotide sequence ID" value="XM_001486369.1"/>
</dbReference>
<dbReference type="GO" id="GO:0005682">
    <property type="term" value="C:U5 snRNP"/>
    <property type="evidence" value="ECO:0007669"/>
    <property type="project" value="TreeGrafter"/>
</dbReference>
<dbReference type="VEuPathDB" id="FungiDB:PGUG_02090"/>
<dbReference type="Gene3D" id="1.20.940.10">
    <property type="entry name" value="Functional domain of the splicing factor Prp18"/>
    <property type="match status" value="1"/>
</dbReference>
<dbReference type="GO" id="GO:0046540">
    <property type="term" value="C:U4/U6 x U5 tri-snRNP complex"/>
    <property type="evidence" value="ECO:0007669"/>
    <property type="project" value="TreeGrafter"/>
</dbReference>
<feature type="compositionally biased region" description="Basic and acidic residues" evidence="8">
    <location>
        <begin position="39"/>
        <end position="78"/>
    </location>
</feature>
<evidence type="ECO:0000313" key="10">
    <source>
        <dbReference type="EMBL" id="EDK37992.2"/>
    </source>
</evidence>
<dbReference type="KEGG" id="pgu:PGUG_02090"/>
<dbReference type="InterPro" id="IPR039979">
    <property type="entry name" value="PRPF18"/>
</dbReference>
<dbReference type="GO" id="GO:0000350">
    <property type="term" value="P:generation of catalytic spliceosome for second transesterification step"/>
    <property type="evidence" value="ECO:0007669"/>
    <property type="project" value="TreeGrafter"/>
</dbReference>
<feature type="compositionally biased region" description="Basic residues" evidence="8">
    <location>
        <begin position="12"/>
        <end position="32"/>
    </location>
</feature>
<sequence length="250" mass="29084">MDFSNLLAQEIRHKRKAAQHSSSRKRHSKHVKTGVQDEQLDKERGEENREREEKEEGTDDKGHVNDKIEPSDQKSPDFDRKHELTQHQYNQQQTKEEATPSLFDKQEIADGNLQDKIATQCRKYIKSMLYAWDDEVQSVPDSQPSAQLLIETKRDMVPLLYKLRTGTIHKDLLTSLATTLYYLQINDMFHANDSYMKMSLGNVVWPIGIVGVGIRETTTIKHANVMIDDTTRRWITAVKRLITRKERHVT</sequence>
<keyword evidence="5" id="KW-0747">Spliceosome</keyword>
<evidence type="ECO:0000256" key="8">
    <source>
        <dbReference type="SAM" id="MobiDB-lite"/>
    </source>
</evidence>
<keyword evidence="4" id="KW-0507">mRNA processing</keyword>
<accession>A5DFN9</accession>
<evidence type="ECO:0000256" key="1">
    <source>
        <dbReference type="ARBA" id="ARBA00004123"/>
    </source>
</evidence>